<reference evidence="7 8" key="1">
    <citation type="submission" date="2024-03" db="EMBL/GenBank/DDBJ databases">
        <title>Human intestinal bacterial collection.</title>
        <authorList>
            <person name="Pauvert C."/>
            <person name="Hitch T.C.A."/>
            <person name="Clavel T."/>
        </authorList>
    </citation>
    <scope>NUCLEOTIDE SEQUENCE [LARGE SCALE GENOMIC DNA]</scope>
    <source>
        <strain evidence="7 8">CLA-AA-H185</strain>
    </source>
</reference>
<accession>A0ABV1HE12</accession>
<dbReference type="Gene3D" id="2.60.120.10">
    <property type="entry name" value="Jelly Rolls"/>
    <property type="match status" value="2"/>
</dbReference>
<evidence type="ECO:0000313" key="8">
    <source>
        <dbReference type="Proteomes" id="UP001454489"/>
    </source>
</evidence>
<evidence type="ECO:0000256" key="2">
    <source>
        <dbReference type="ARBA" id="ARBA00022833"/>
    </source>
</evidence>
<dbReference type="EMBL" id="JBBMEX010000008">
    <property type="protein sequence ID" value="MEQ2557939.1"/>
    <property type="molecule type" value="Genomic_DNA"/>
</dbReference>
<gene>
    <name evidence="7" type="ORF">WMO43_08665</name>
</gene>
<feature type="domain" description="Mannose-6-phosphate isomerase cupin" evidence="6">
    <location>
        <begin position="238"/>
        <end position="313"/>
    </location>
</feature>
<dbReference type="PANTHER" id="PTHR42742">
    <property type="entry name" value="TRANSCRIPTIONAL REPRESSOR MPRA"/>
    <property type="match status" value="1"/>
</dbReference>
<dbReference type="InterPro" id="IPR046457">
    <property type="entry name" value="PMI_typeI_cat"/>
</dbReference>
<evidence type="ECO:0000259" key="6">
    <source>
        <dbReference type="Pfam" id="PF21621"/>
    </source>
</evidence>
<proteinExistence type="predicted"/>
<dbReference type="PIRSF" id="PIRSF036894">
    <property type="entry name" value="PMI_Firm_short"/>
    <property type="match status" value="1"/>
</dbReference>
<keyword evidence="2" id="KW-0862">Zinc</keyword>
<evidence type="ECO:0000313" key="7">
    <source>
        <dbReference type="EMBL" id="MEQ2557939.1"/>
    </source>
</evidence>
<dbReference type="InterPro" id="IPR011051">
    <property type="entry name" value="RmlC_Cupin_sf"/>
</dbReference>
<name>A0ABV1HE12_9FIRM</name>
<dbReference type="Proteomes" id="UP001454489">
    <property type="component" value="Unassembled WGS sequence"/>
</dbReference>
<keyword evidence="8" id="KW-1185">Reference proteome</keyword>
<evidence type="ECO:0000256" key="4">
    <source>
        <dbReference type="ARBA" id="ARBA00030762"/>
    </source>
</evidence>
<dbReference type="RefSeq" id="WP_353530931.1">
    <property type="nucleotide sequence ID" value="NZ_JBBMEX010000008.1"/>
</dbReference>
<keyword evidence="1" id="KW-0479">Metal-binding</keyword>
<dbReference type="InterPro" id="IPR014710">
    <property type="entry name" value="RmlC-like_jellyroll"/>
</dbReference>
<dbReference type="PANTHER" id="PTHR42742:SF3">
    <property type="entry name" value="FRUCTOKINASE"/>
    <property type="match status" value="1"/>
</dbReference>
<dbReference type="InterPro" id="IPR049071">
    <property type="entry name" value="MPI_cupin_dom"/>
</dbReference>
<evidence type="ECO:0000256" key="3">
    <source>
        <dbReference type="ARBA" id="ARBA00029741"/>
    </source>
</evidence>
<dbReference type="SUPFAM" id="SSF51182">
    <property type="entry name" value="RmlC-like cupins"/>
    <property type="match status" value="1"/>
</dbReference>
<feature type="domain" description="Phosphomannose isomerase type I catalytic" evidence="5">
    <location>
        <begin position="4"/>
        <end position="108"/>
    </location>
</feature>
<dbReference type="Pfam" id="PF20511">
    <property type="entry name" value="PMI_typeI_cat"/>
    <property type="match status" value="1"/>
</dbReference>
<sequence>MEKIIKLAPSYKDYLWGGTKLREDYGKSSTCEKVAESWEISCHPDGPSFIAEGEQEGMPLEDYIAEHREAILGEQGSRYASFPILCKFIDAKQKLSIQVHPDDAYAKAAGMDNGKTELWYIVECDEDAYIYFGVNRDMTKEEFKRRIEENTVLEVLNKVPVHKGDYFLVEAGTIHAIGAGIIIYEIQQNSNCTFRVYDYDRRDADGNPRKLHIAEAIEVSNLKKKEVSIPVKTGQEKTILGRCDYFTAVRYECQEELKIENCKDSFVTLTIMEGCMKLRVAGEEKTGKKGESFFIPADSGAIEVQGNGVFITVQT</sequence>
<dbReference type="GO" id="GO:0016853">
    <property type="term" value="F:isomerase activity"/>
    <property type="evidence" value="ECO:0007669"/>
    <property type="project" value="UniProtKB-KW"/>
</dbReference>
<organism evidence="7 8">
    <name type="scientific">Maccoyibacter intestinihominis</name>
    <dbReference type="NCBI Taxonomy" id="3133499"/>
    <lineage>
        <taxon>Bacteria</taxon>
        <taxon>Bacillati</taxon>
        <taxon>Bacillota</taxon>
        <taxon>Clostridia</taxon>
        <taxon>Lachnospirales</taxon>
        <taxon>Lachnospiraceae</taxon>
        <taxon>Maccoyibacter</taxon>
    </lineage>
</organism>
<evidence type="ECO:0000259" key="5">
    <source>
        <dbReference type="Pfam" id="PF20511"/>
    </source>
</evidence>
<keyword evidence="7" id="KW-0413">Isomerase</keyword>
<comment type="caution">
    <text evidence="7">The sequence shown here is derived from an EMBL/GenBank/DDBJ whole genome shotgun (WGS) entry which is preliminary data.</text>
</comment>
<dbReference type="InterPro" id="IPR014628">
    <property type="entry name" value="Man6P_isomerase_Firm_short"/>
</dbReference>
<evidence type="ECO:0000256" key="1">
    <source>
        <dbReference type="ARBA" id="ARBA00022723"/>
    </source>
</evidence>
<dbReference type="InterPro" id="IPR051804">
    <property type="entry name" value="Carb_Metab_Reg_Kinase/Isom"/>
</dbReference>
<dbReference type="CDD" id="cd07010">
    <property type="entry name" value="cupin_PMI_type_I_N_bac"/>
    <property type="match status" value="1"/>
</dbReference>
<dbReference type="Pfam" id="PF21621">
    <property type="entry name" value="MPI_cupin_dom"/>
    <property type="match status" value="1"/>
</dbReference>
<protein>
    <recommendedName>
        <fullName evidence="3">Phosphohexomutase</fullName>
    </recommendedName>
    <alternativeName>
        <fullName evidence="4">Phosphomannose isomerase</fullName>
    </alternativeName>
</protein>